<evidence type="ECO:0000256" key="7">
    <source>
        <dbReference type="ARBA" id="ARBA00023136"/>
    </source>
</evidence>
<dbReference type="GO" id="GO:0005886">
    <property type="term" value="C:plasma membrane"/>
    <property type="evidence" value="ECO:0007669"/>
    <property type="project" value="UniProtKB-SubCell"/>
</dbReference>
<dbReference type="GO" id="GO:0005524">
    <property type="term" value="F:ATP binding"/>
    <property type="evidence" value="ECO:0007669"/>
    <property type="project" value="UniProtKB-KW"/>
</dbReference>
<dbReference type="EMBL" id="LDPZ01000036">
    <property type="protein sequence ID" value="KTQ90507.1"/>
    <property type="molecule type" value="Genomic_DNA"/>
</dbReference>
<comment type="similarity">
    <text evidence="2">Belongs to the ABC transporter superfamily.</text>
</comment>
<dbReference type="InterPro" id="IPR013563">
    <property type="entry name" value="Oligopep_ABC_C"/>
</dbReference>
<dbReference type="NCBIfam" id="TIGR01727">
    <property type="entry name" value="oligo_HPY"/>
    <property type="match status" value="1"/>
</dbReference>
<dbReference type="PROSITE" id="PS00211">
    <property type="entry name" value="ABC_TRANSPORTER_1"/>
    <property type="match status" value="1"/>
</dbReference>
<dbReference type="Gene3D" id="3.40.50.300">
    <property type="entry name" value="P-loop containing nucleotide triphosphate hydrolases"/>
    <property type="match status" value="1"/>
</dbReference>
<accession>A0A175R7F4</accession>
<dbReference type="SUPFAM" id="SSF52540">
    <property type="entry name" value="P-loop containing nucleoside triphosphate hydrolases"/>
    <property type="match status" value="1"/>
</dbReference>
<dbReference type="STRING" id="401562.NS365_04415"/>
<dbReference type="GO" id="GO:0015833">
    <property type="term" value="P:peptide transport"/>
    <property type="evidence" value="ECO:0007669"/>
    <property type="project" value="InterPro"/>
</dbReference>
<dbReference type="Proteomes" id="UP000078272">
    <property type="component" value="Unassembled WGS sequence"/>
</dbReference>
<evidence type="ECO:0000259" key="8">
    <source>
        <dbReference type="PROSITE" id="PS50893"/>
    </source>
</evidence>
<dbReference type="RefSeq" id="WP_058635845.1">
    <property type="nucleotide sequence ID" value="NZ_LDPZ01000036.1"/>
</dbReference>
<evidence type="ECO:0000256" key="5">
    <source>
        <dbReference type="ARBA" id="ARBA00022741"/>
    </source>
</evidence>
<sequence length="340" mass="36374">MPSEPVVPLLSIRDLCVAFRTERGLVRAVEGVSLEVSAGEVLGLVGESGSGKTQTLLSVLGLILDPNAEISGSVRLEGEELVGMSQKRLRRIRGKQAAMIFQDPMTALTPVHTVGAQIVEQIRAHTKLSARAAREKAEGLLAEVGIPDPKRVFDRYPHQLSGGMRQRIVIAMAVSCEPKLIVADEPTTALDVTVQAQILDLIDRLRRDHGTAVVFVTHDLGVVSEIADKVAVMYAGRIVESGPVGALFSAPRHPYTHGLFNSIPPLRGARPERLTGIPGLPPSSGAPMQGCAFAPRCRYRFEPCAGRPPLVPDGAQEVACFLPDEVKRGFRRAGEGGIAA</sequence>
<dbReference type="InterPro" id="IPR003439">
    <property type="entry name" value="ABC_transporter-like_ATP-bd"/>
</dbReference>
<dbReference type="FunFam" id="3.40.50.300:FF:000016">
    <property type="entry name" value="Oligopeptide ABC transporter ATP-binding component"/>
    <property type="match status" value="1"/>
</dbReference>
<dbReference type="InterPro" id="IPR017871">
    <property type="entry name" value="ABC_transporter-like_CS"/>
</dbReference>
<dbReference type="OrthoDB" id="9815712at2"/>
<comment type="caution">
    <text evidence="9">The sequence shown here is derived from an EMBL/GenBank/DDBJ whole genome shotgun (WGS) entry which is preliminary data.</text>
</comment>
<evidence type="ECO:0000313" key="9">
    <source>
        <dbReference type="EMBL" id="KTQ90507.1"/>
    </source>
</evidence>
<protein>
    <recommendedName>
        <fullName evidence="8">ABC transporter domain-containing protein</fullName>
    </recommendedName>
</protein>
<keyword evidence="7" id="KW-0472">Membrane</keyword>
<dbReference type="AlphaFoldDB" id="A0A175R7F4"/>
<dbReference type="GO" id="GO:0016887">
    <property type="term" value="F:ATP hydrolysis activity"/>
    <property type="evidence" value="ECO:0007669"/>
    <property type="project" value="InterPro"/>
</dbReference>
<keyword evidence="5" id="KW-0547">Nucleotide-binding</keyword>
<gene>
    <name evidence="9" type="ORF">NS226_16245</name>
</gene>
<dbReference type="Pfam" id="PF08352">
    <property type="entry name" value="oligo_HPY"/>
    <property type="match status" value="1"/>
</dbReference>
<dbReference type="SMART" id="SM00382">
    <property type="entry name" value="AAA"/>
    <property type="match status" value="1"/>
</dbReference>
<dbReference type="CDD" id="cd03257">
    <property type="entry name" value="ABC_NikE_OppD_transporters"/>
    <property type="match status" value="1"/>
</dbReference>
<feature type="domain" description="ABC transporter" evidence="8">
    <location>
        <begin position="12"/>
        <end position="260"/>
    </location>
</feature>
<evidence type="ECO:0000256" key="4">
    <source>
        <dbReference type="ARBA" id="ARBA00022475"/>
    </source>
</evidence>
<dbReference type="InterPro" id="IPR003593">
    <property type="entry name" value="AAA+_ATPase"/>
</dbReference>
<organism evidence="9 10">
    <name type="scientific">Aureimonas ureilytica</name>
    <dbReference type="NCBI Taxonomy" id="401562"/>
    <lineage>
        <taxon>Bacteria</taxon>
        <taxon>Pseudomonadati</taxon>
        <taxon>Pseudomonadota</taxon>
        <taxon>Alphaproteobacteria</taxon>
        <taxon>Hyphomicrobiales</taxon>
        <taxon>Aurantimonadaceae</taxon>
        <taxon>Aureimonas</taxon>
    </lineage>
</organism>
<comment type="subcellular location">
    <subcellularLocation>
        <location evidence="1">Cell inner membrane</location>
        <topology evidence="1">Peripheral membrane protein</topology>
    </subcellularLocation>
</comment>
<keyword evidence="6" id="KW-0067">ATP-binding</keyword>
<proteinExistence type="inferred from homology"/>
<evidence type="ECO:0000256" key="2">
    <source>
        <dbReference type="ARBA" id="ARBA00005417"/>
    </source>
</evidence>
<evidence type="ECO:0000256" key="3">
    <source>
        <dbReference type="ARBA" id="ARBA00022448"/>
    </source>
</evidence>
<reference evidence="9 10" key="1">
    <citation type="journal article" date="2016" name="Front. Microbiol.">
        <title>Genomic Resource of Rice Seed Associated Bacteria.</title>
        <authorList>
            <person name="Midha S."/>
            <person name="Bansal K."/>
            <person name="Sharma S."/>
            <person name="Kumar N."/>
            <person name="Patil P.P."/>
            <person name="Chaudhry V."/>
            <person name="Patil P.B."/>
        </authorList>
    </citation>
    <scope>NUCLEOTIDE SEQUENCE [LARGE SCALE GENOMIC DNA]</scope>
    <source>
        <strain evidence="9 10">NS226</strain>
    </source>
</reference>
<dbReference type="InterPro" id="IPR027417">
    <property type="entry name" value="P-loop_NTPase"/>
</dbReference>
<name>A0A175R7F4_9HYPH</name>
<dbReference type="PANTHER" id="PTHR43297">
    <property type="entry name" value="OLIGOPEPTIDE TRANSPORT ATP-BINDING PROTEIN APPD"/>
    <property type="match status" value="1"/>
</dbReference>
<evidence type="ECO:0000256" key="6">
    <source>
        <dbReference type="ARBA" id="ARBA00022840"/>
    </source>
</evidence>
<evidence type="ECO:0000256" key="1">
    <source>
        <dbReference type="ARBA" id="ARBA00004417"/>
    </source>
</evidence>
<dbReference type="PROSITE" id="PS50893">
    <property type="entry name" value="ABC_TRANSPORTER_2"/>
    <property type="match status" value="1"/>
</dbReference>
<dbReference type="PATRIC" id="fig|401562.3.peg.2968"/>
<keyword evidence="4" id="KW-1003">Cell membrane</keyword>
<dbReference type="GO" id="GO:0055085">
    <property type="term" value="P:transmembrane transport"/>
    <property type="evidence" value="ECO:0007669"/>
    <property type="project" value="UniProtKB-ARBA"/>
</dbReference>
<dbReference type="InterPro" id="IPR050388">
    <property type="entry name" value="ABC_Ni/Peptide_Import"/>
</dbReference>
<dbReference type="PANTHER" id="PTHR43297:SF2">
    <property type="entry name" value="DIPEPTIDE TRANSPORT ATP-BINDING PROTEIN DPPD"/>
    <property type="match status" value="1"/>
</dbReference>
<dbReference type="Pfam" id="PF00005">
    <property type="entry name" value="ABC_tran"/>
    <property type="match status" value="1"/>
</dbReference>
<evidence type="ECO:0000313" key="10">
    <source>
        <dbReference type="Proteomes" id="UP000078272"/>
    </source>
</evidence>
<keyword evidence="3" id="KW-0813">Transport</keyword>